<evidence type="ECO:0000256" key="5">
    <source>
        <dbReference type="SAM" id="MobiDB-lite"/>
    </source>
</evidence>
<evidence type="ECO:0000313" key="7">
    <source>
        <dbReference type="EMBL" id="MDC8786606.1"/>
    </source>
</evidence>
<proteinExistence type="predicted"/>
<evidence type="ECO:0000256" key="3">
    <source>
        <dbReference type="ARBA" id="ARBA00022833"/>
    </source>
</evidence>
<dbReference type="Gene3D" id="1.20.120.910">
    <property type="entry name" value="DksA, coiled-coil domain"/>
    <property type="match status" value="1"/>
</dbReference>
<evidence type="ECO:0000313" key="8">
    <source>
        <dbReference type="Proteomes" id="UP001219862"/>
    </source>
</evidence>
<keyword evidence="8" id="KW-1185">Reference proteome</keyword>
<evidence type="ECO:0000256" key="2">
    <source>
        <dbReference type="ARBA" id="ARBA00022771"/>
    </source>
</evidence>
<dbReference type="PROSITE" id="PS51128">
    <property type="entry name" value="ZF_DKSA_2"/>
    <property type="match status" value="1"/>
</dbReference>
<reference evidence="7 8" key="1">
    <citation type="submission" date="2022-10" db="EMBL/GenBank/DDBJ databases">
        <title>paucibacter sp. hw8 Genome sequencing.</title>
        <authorList>
            <person name="Park S."/>
        </authorList>
    </citation>
    <scope>NUCLEOTIDE SEQUENCE [LARGE SCALE GENOMIC DNA]</scope>
    <source>
        <strain evidence="8">hw8</strain>
    </source>
</reference>
<keyword evidence="1" id="KW-0479">Metal-binding</keyword>
<dbReference type="PROSITE" id="PS01102">
    <property type="entry name" value="ZF_DKSA_1"/>
    <property type="match status" value="1"/>
</dbReference>
<evidence type="ECO:0000256" key="1">
    <source>
        <dbReference type="ARBA" id="ARBA00022723"/>
    </source>
</evidence>
<evidence type="ECO:0000259" key="6">
    <source>
        <dbReference type="Pfam" id="PF01258"/>
    </source>
</evidence>
<feature type="zinc finger region" description="dksA C4-type" evidence="4">
    <location>
        <begin position="91"/>
        <end position="115"/>
    </location>
</feature>
<keyword evidence="3" id="KW-0862">Zinc</keyword>
<evidence type="ECO:0000256" key="4">
    <source>
        <dbReference type="PROSITE-ProRule" id="PRU00510"/>
    </source>
</evidence>
<accession>A0ABT5KXP9</accession>
<dbReference type="InterPro" id="IPR020458">
    <property type="entry name" value="Znf_DskA_TraR_CS"/>
</dbReference>
<protein>
    <submittedName>
        <fullName evidence="7">TraR/DksA family transcriptional regulator</fullName>
    </submittedName>
</protein>
<dbReference type="PANTHER" id="PTHR33823">
    <property type="entry name" value="RNA POLYMERASE-BINDING TRANSCRIPTION FACTOR DKSA-RELATED"/>
    <property type="match status" value="1"/>
</dbReference>
<feature type="region of interest" description="Disordered" evidence="5">
    <location>
        <begin position="28"/>
        <end position="57"/>
    </location>
</feature>
<gene>
    <name evidence="7" type="ORF">PRZ01_15560</name>
</gene>
<dbReference type="PANTHER" id="PTHR33823:SF4">
    <property type="entry name" value="GENERAL STRESS PROTEIN 16O"/>
    <property type="match status" value="1"/>
</dbReference>
<organism evidence="7 8">
    <name type="scientific">Roseateles koreensis</name>
    <dbReference type="NCBI Taxonomy" id="2987526"/>
    <lineage>
        <taxon>Bacteria</taxon>
        <taxon>Pseudomonadati</taxon>
        <taxon>Pseudomonadota</taxon>
        <taxon>Betaproteobacteria</taxon>
        <taxon>Burkholderiales</taxon>
        <taxon>Sphaerotilaceae</taxon>
        <taxon>Roseateles</taxon>
    </lineage>
</organism>
<dbReference type="InterPro" id="IPR000962">
    <property type="entry name" value="Znf_DskA_TraR"/>
</dbReference>
<keyword evidence="2" id="KW-0863">Zinc-finger</keyword>
<dbReference type="Proteomes" id="UP001219862">
    <property type="component" value="Unassembled WGS sequence"/>
</dbReference>
<dbReference type="SUPFAM" id="SSF57716">
    <property type="entry name" value="Glucocorticoid receptor-like (DNA-binding domain)"/>
    <property type="match status" value="1"/>
</dbReference>
<comment type="caution">
    <text evidence="7">The sequence shown here is derived from an EMBL/GenBank/DDBJ whole genome shotgun (WGS) entry which is preliminary data.</text>
</comment>
<feature type="domain" description="Zinc finger DksA/TraR C4-type" evidence="6">
    <location>
        <begin position="87"/>
        <end position="121"/>
    </location>
</feature>
<dbReference type="EMBL" id="JAQQXS010000014">
    <property type="protein sequence ID" value="MDC8786606.1"/>
    <property type="molecule type" value="Genomic_DNA"/>
</dbReference>
<dbReference type="RefSeq" id="WP_273597716.1">
    <property type="nucleotide sequence ID" value="NZ_JAQQXS010000014.1"/>
</dbReference>
<dbReference type="Pfam" id="PF01258">
    <property type="entry name" value="zf-dskA_traR"/>
    <property type="match status" value="1"/>
</dbReference>
<sequence>MSLHLTPGQQALLDADLRQRQRALTQELQDQMGSQNRVEHAREQLQQEVDGEQAHQADREVDLARSDQLLLELSQVNDALQRVHAPDFGQCSDCGGAIAFDRLRLNPAATRCIGCQAKIERPSRASSL</sequence>
<name>A0ABT5KXP9_9BURK</name>